<name>A0A9R1WW12_LACSA</name>
<feature type="compositionally biased region" description="Basic and acidic residues" evidence="1">
    <location>
        <begin position="467"/>
        <end position="482"/>
    </location>
</feature>
<organism evidence="4 5">
    <name type="scientific">Lactuca sativa</name>
    <name type="common">Garden lettuce</name>
    <dbReference type="NCBI Taxonomy" id="4236"/>
    <lineage>
        <taxon>Eukaryota</taxon>
        <taxon>Viridiplantae</taxon>
        <taxon>Streptophyta</taxon>
        <taxon>Embryophyta</taxon>
        <taxon>Tracheophyta</taxon>
        <taxon>Spermatophyta</taxon>
        <taxon>Magnoliopsida</taxon>
        <taxon>eudicotyledons</taxon>
        <taxon>Gunneridae</taxon>
        <taxon>Pentapetalae</taxon>
        <taxon>asterids</taxon>
        <taxon>campanulids</taxon>
        <taxon>Asterales</taxon>
        <taxon>Asteraceae</taxon>
        <taxon>Cichorioideae</taxon>
        <taxon>Cichorieae</taxon>
        <taxon>Lactucinae</taxon>
        <taxon>Lactuca</taxon>
    </lineage>
</organism>
<dbReference type="Pfam" id="PF23399">
    <property type="entry name" value="LTI65_PGEED"/>
    <property type="match status" value="1"/>
</dbReference>
<dbReference type="Pfam" id="PF07918">
    <property type="entry name" value="CAP160"/>
    <property type="match status" value="1"/>
</dbReference>
<dbReference type="PANTHER" id="PTHR33836:SF21">
    <property type="entry name" value="LOW-TEMPERATURE-INDUCED 65 KDA PROTEIN"/>
    <property type="match status" value="1"/>
</dbReference>
<dbReference type="GO" id="GO:0009737">
    <property type="term" value="P:response to abscisic acid"/>
    <property type="evidence" value="ECO:0007669"/>
    <property type="project" value="InterPro"/>
</dbReference>
<gene>
    <name evidence="4" type="ORF">LSAT_V11C800391940</name>
</gene>
<feature type="region of interest" description="Disordered" evidence="1">
    <location>
        <begin position="454"/>
        <end position="482"/>
    </location>
</feature>
<comment type="caution">
    <text evidence="4">The sequence shown here is derived from an EMBL/GenBank/DDBJ whole genome shotgun (WGS) entry which is preliminary data.</text>
</comment>
<evidence type="ECO:0000259" key="2">
    <source>
        <dbReference type="Pfam" id="PF23399"/>
    </source>
</evidence>
<sequence>MESQLHRTDYGRHYGDSLHPAGNNINIHLRKYFIAIQAFNCTIKGTDVHVHDEHEHDGETKSAMKKVKEKMDRLKDTIKHGHGHHEGEGHHDEAKSVVNDSPPVRSGLMEPTVMGTPVLAEDLYATHSDIVDPPVRSFAQWEEEERHGAPPPLSTGMYGTHLTDFSQVGHDHVYSQDVNTEQIEQLTGGIRESTGMEEDPSAPDLTTTVPPANYQTKVTDPTNTGRYPIHKAQGTLFCKIAKDQFFYGDLTGGREAVGITDVLKSFNKMGVYDEPYSKSSKSDQDEPKVYTGSHDQFAPEPVQNPPLDTIAADPSNPRSSYAQKVTSATTAIADKAAAAKETIVSKLGFSGEDKSETTTTGSNKTNKNSSFSTDFAHKVADTMTGTLVPVYDKVVSVKSTVMSKIQGSGEDDDGGIPASSSPESKKVTVREYLVDTFRPGDEDKVLSEVITNAFHRGKGNAPQETSSDVRDEGERRLHDSSN</sequence>
<dbReference type="AlphaFoldDB" id="A0A9R1WW12"/>
<dbReference type="EMBL" id="NBSK02000008">
    <property type="protein sequence ID" value="KAJ0191095.1"/>
    <property type="molecule type" value="Genomic_DNA"/>
</dbReference>
<feature type="region of interest" description="Disordered" evidence="1">
    <location>
        <begin position="79"/>
        <end position="104"/>
    </location>
</feature>
<feature type="compositionally biased region" description="Basic and acidic residues" evidence="1">
    <location>
        <begin position="79"/>
        <end position="95"/>
    </location>
</feature>
<evidence type="ECO:0000313" key="5">
    <source>
        <dbReference type="Proteomes" id="UP000235145"/>
    </source>
</evidence>
<feature type="compositionally biased region" description="Polar residues" evidence="1">
    <location>
        <begin position="204"/>
        <end position="221"/>
    </location>
</feature>
<evidence type="ECO:0008006" key="6">
    <source>
        <dbReference type="Google" id="ProtNLM"/>
    </source>
</evidence>
<dbReference type="Proteomes" id="UP000235145">
    <property type="component" value="Unassembled WGS sequence"/>
</dbReference>
<dbReference type="InterPro" id="IPR057058">
    <property type="entry name" value="LTI65_LTI78_NYQTKV"/>
</dbReference>
<evidence type="ECO:0000313" key="4">
    <source>
        <dbReference type="EMBL" id="KAJ0191095.1"/>
    </source>
</evidence>
<evidence type="ECO:0000259" key="3">
    <source>
        <dbReference type="Pfam" id="PF23402"/>
    </source>
</evidence>
<feature type="domain" description="LTI65/LTI78 NYQTKV repeat" evidence="3">
    <location>
        <begin position="192"/>
        <end position="226"/>
    </location>
</feature>
<dbReference type="InterPro" id="IPR012418">
    <property type="entry name" value="CAP160"/>
</dbReference>
<feature type="region of interest" description="Disordered" evidence="1">
    <location>
        <begin position="192"/>
        <end position="221"/>
    </location>
</feature>
<feature type="domain" description="LTI65/LTI78 PGEED repeat" evidence="2">
    <location>
        <begin position="425"/>
        <end position="453"/>
    </location>
</feature>
<dbReference type="PANTHER" id="PTHR33836">
    <property type="entry name" value="LOW-TEMPERATURE-INDUCED 65 KDA PROTEIN-RELATED"/>
    <property type="match status" value="1"/>
</dbReference>
<feature type="region of interest" description="Disordered" evidence="1">
    <location>
        <begin position="405"/>
        <end position="427"/>
    </location>
</feature>
<dbReference type="InterPro" id="IPR057059">
    <property type="entry name" value="LTI65/LTI78_PGEED"/>
</dbReference>
<accession>A0A9R1WW12</accession>
<reference evidence="4 5" key="1">
    <citation type="journal article" date="2017" name="Nat. Commun.">
        <title>Genome assembly with in vitro proximity ligation data and whole-genome triplication in lettuce.</title>
        <authorList>
            <person name="Reyes-Chin-Wo S."/>
            <person name="Wang Z."/>
            <person name="Yang X."/>
            <person name="Kozik A."/>
            <person name="Arikit S."/>
            <person name="Song C."/>
            <person name="Xia L."/>
            <person name="Froenicke L."/>
            <person name="Lavelle D.O."/>
            <person name="Truco M.J."/>
            <person name="Xia R."/>
            <person name="Zhu S."/>
            <person name="Xu C."/>
            <person name="Xu H."/>
            <person name="Xu X."/>
            <person name="Cox K."/>
            <person name="Korf I."/>
            <person name="Meyers B.C."/>
            <person name="Michelmore R.W."/>
        </authorList>
    </citation>
    <scope>NUCLEOTIDE SEQUENCE [LARGE SCALE GENOMIC DNA]</scope>
    <source>
        <strain evidence="5">cv. Salinas</strain>
        <tissue evidence="4">Seedlings</tissue>
    </source>
</reference>
<dbReference type="InterPro" id="IPR037491">
    <property type="entry name" value="LTI78/LTI65"/>
</dbReference>
<feature type="region of interest" description="Disordered" evidence="1">
    <location>
        <begin position="275"/>
        <end position="323"/>
    </location>
</feature>
<keyword evidence="5" id="KW-1185">Reference proteome</keyword>
<evidence type="ECO:0000256" key="1">
    <source>
        <dbReference type="SAM" id="MobiDB-lite"/>
    </source>
</evidence>
<proteinExistence type="predicted"/>
<protein>
    <recommendedName>
        <fullName evidence="6">Low-temperature-induced 65 kDa protein</fullName>
    </recommendedName>
</protein>
<dbReference type="GO" id="GO:0006950">
    <property type="term" value="P:response to stress"/>
    <property type="evidence" value="ECO:0000318"/>
    <property type="project" value="GO_Central"/>
</dbReference>
<dbReference type="Pfam" id="PF23402">
    <property type="entry name" value="LTI65_LTI78_NYQTKV"/>
    <property type="match status" value="1"/>
</dbReference>